<dbReference type="RefSeq" id="WP_131328438.1">
    <property type="nucleotide sequence ID" value="NZ_CP044016.1"/>
</dbReference>
<dbReference type="PROSITE" id="PS51257">
    <property type="entry name" value="PROKAR_LIPOPROTEIN"/>
    <property type="match status" value="1"/>
</dbReference>
<gene>
    <name evidence="1" type="ORF">E0W69_002385</name>
</gene>
<reference evidence="1 2" key="1">
    <citation type="submission" date="2019-09" db="EMBL/GenBank/DDBJ databases">
        <title>Complete genome sequence of Arachidicoccus sp. B3-10 isolated from apple orchard soil.</title>
        <authorList>
            <person name="Kim H.S."/>
            <person name="Han K.-I."/>
            <person name="Suh M.K."/>
            <person name="Lee K.C."/>
            <person name="Eom M.K."/>
            <person name="Kim J.-S."/>
            <person name="Kang S.W."/>
            <person name="Sin Y."/>
            <person name="Lee J.-S."/>
        </authorList>
    </citation>
    <scope>NUCLEOTIDE SEQUENCE [LARGE SCALE GENOMIC DNA]</scope>
    <source>
        <strain evidence="1 2">B3-10</strain>
    </source>
</reference>
<evidence type="ECO:0000313" key="2">
    <source>
        <dbReference type="Proteomes" id="UP000292424"/>
    </source>
</evidence>
<proteinExistence type="predicted"/>
<dbReference type="OrthoDB" id="702091at2"/>
<dbReference type="KEGG" id="arac:E0W69_002385"/>
<evidence type="ECO:0000313" key="1">
    <source>
        <dbReference type="EMBL" id="QES87560.1"/>
    </source>
</evidence>
<dbReference type="AlphaFoldDB" id="A0A5P2G157"/>
<evidence type="ECO:0008006" key="3">
    <source>
        <dbReference type="Google" id="ProtNLM"/>
    </source>
</evidence>
<dbReference type="Proteomes" id="UP000292424">
    <property type="component" value="Chromosome"/>
</dbReference>
<keyword evidence="2" id="KW-1185">Reference proteome</keyword>
<name>A0A5P2G157_9BACT</name>
<organism evidence="1 2">
    <name type="scientific">Rhizosphaericola mali</name>
    <dbReference type="NCBI Taxonomy" id="2545455"/>
    <lineage>
        <taxon>Bacteria</taxon>
        <taxon>Pseudomonadati</taxon>
        <taxon>Bacteroidota</taxon>
        <taxon>Chitinophagia</taxon>
        <taxon>Chitinophagales</taxon>
        <taxon>Chitinophagaceae</taxon>
        <taxon>Rhizosphaericola</taxon>
    </lineage>
</organism>
<accession>A0A5P2G157</accession>
<protein>
    <recommendedName>
        <fullName evidence="3">Lipoprotein</fullName>
    </recommendedName>
</protein>
<sequence>MLTKSLLTIFITSILVISCSKNHDISGETTIPNADSVPTEKPTSVSFKLTTSSDTITAFSKLQILNRTNYTGNIDSITTYLTGADTSVLLHLSKKGGGIYHLISWDNYFYIPGVFTIKTIAYNENKVVAEDSSFKITILKDSSSDFLGIQWSDQDNVYYIGKPNTYYKYYFSYKKSNNVINVITRTNSINNTIENIDQYNFLYNLMLANYGESTYSDSIDQTELAKQYSTLFSKHNDTPKAIWILKNSKVVLATYEEGYHLYAEKL</sequence>
<dbReference type="EMBL" id="CP044016">
    <property type="protein sequence ID" value="QES87560.1"/>
    <property type="molecule type" value="Genomic_DNA"/>
</dbReference>